<keyword evidence="4" id="KW-0812">Transmembrane</keyword>
<organism evidence="5 6">
    <name type="scientific">Paenibacillus donghaensis</name>
    <dbReference type="NCBI Taxonomy" id="414771"/>
    <lineage>
        <taxon>Bacteria</taxon>
        <taxon>Bacillati</taxon>
        <taxon>Bacillota</taxon>
        <taxon>Bacilli</taxon>
        <taxon>Bacillales</taxon>
        <taxon>Paenibacillaceae</taxon>
        <taxon>Paenibacillus</taxon>
    </lineage>
</organism>
<keyword evidence="4" id="KW-1133">Transmembrane helix</keyword>
<dbReference type="GO" id="GO:0016042">
    <property type="term" value="P:lipid catabolic process"/>
    <property type="evidence" value="ECO:0007669"/>
    <property type="project" value="UniProtKB-KW"/>
</dbReference>
<dbReference type="InterPro" id="IPR029058">
    <property type="entry name" value="AB_hydrolase_fold"/>
</dbReference>
<keyword evidence="1" id="KW-0378">Hydrolase</keyword>
<sequence length="492" mass="54737">MRVMEWVLLVLSFAMLGGLLILPLRSRMQVRLSLIAALIAVIMSVIQVWMEGYRWQMIPAYAVALLLIVRVIVMKSRGSERYIGQHRSRLRIIMNMVLFMFYLGVATALPILLPVFSFAAPSGPYAVGTSTYYWVDENRSETYTADPADNRQLMVQLWYPAELEGDGRDKSAPYIEHLEEIAQGLQDSLNMPRVMFSQLSEIETHAYRDAKVSSAEKKYPVLLFSHGLTGFRNQNTFQAEELASQGYIVAGIDHAYGAAAVVYPGGETAKLQLPEDSGFAAYEATMKIWVEDASFVLDKLERLAASGKPAEDVASRLDLEQIGMYGHSFGGATAAQMLMQDSRIKAALNMDGTLYGPDIPEQGLGKPYLQMNGEQSIDKAAFDTTLDEAVRVSGRTRDSFEQFWQESAQRREHAIAGGGYSLVLANTDHMSFTDFYLFSPLLPPKGAAAERIQEEINRLSLAFFDQTLKQSAERTVVELAEELSGVTLEQGK</sequence>
<dbReference type="SUPFAM" id="SSF53474">
    <property type="entry name" value="alpha/beta-Hydrolases"/>
    <property type="match status" value="1"/>
</dbReference>
<evidence type="ECO:0008006" key="7">
    <source>
        <dbReference type="Google" id="ProtNLM"/>
    </source>
</evidence>
<evidence type="ECO:0000256" key="2">
    <source>
        <dbReference type="ARBA" id="ARBA00022963"/>
    </source>
</evidence>
<feature type="transmembrane region" description="Helical" evidence="4">
    <location>
        <begin position="31"/>
        <end position="49"/>
    </location>
</feature>
<dbReference type="OrthoDB" id="9814760at2"/>
<feature type="transmembrane region" description="Helical" evidence="4">
    <location>
        <begin position="6"/>
        <end position="24"/>
    </location>
</feature>
<dbReference type="AlphaFoldDB" id="A0A2Z2KKG8"/>
<accession>A0A2Z2KKG8</accession>
<dbReference type="PANTHER" id="PTHR10272:SF0">
    <property type="entry name" value="PLATELET-ACTIVATING FACTOR ACETYLHYDROLASE"/>
    <property type="match status" value="1"/>
</dbReference>
<keyword evidence="4" id="KW-0472">Membrane</keyword>
<evidence type="ECO:0000256" key="4">
    <source>
        <dbReference type="SAM" id="Phobius"/>
    </source>
</evidence>
<proteinExistence type="predicted"/>
<dbReference type="GO" id="GO:0003847">
    <property type="term" value="F:1-alkyl-2-acetylglycerophosphocholine esterase activity"/>
    <property type="evidence" value="ECO:0007669"/>
    <property type="project" value="TreeGrafter"/>
</dbReference>
<protein>
    <recommendedName>
        <fullName evidence="7">Carboxylic ester hydrolase</fullName>
    </recommendedName>
</protein>
<evidence type="ECO:0000256" key="1">
    <source>
        <dbReference type="ARBA" id="ARBA00022801"/>
    </source>
</evidence>
<dbReference type="Proteomes" id="UP000249890">
    <property type="component" value="Chromosome"/>
</dbReference>
<gene>
    <name evidence="5" type="ORF">B9T62_12250</name>
</gene>
<dbReference type="KEGG" id="pdh:B9T62_12250"/>
<dbReference type="Gene3D" id="3.40.50.1820">
    <property type="entry name" value="alpha/beta hydrolase"/>
    <property type="match status" value="1"/>
</dbReference>
<reference evidence="5 6" key="1">
    <citation type="submission" date="2017-06" db="EMBL/GenBank/DDBJ databases">
        <title>Complete genome sequence of Paenibacillus donghaensis KCTC 13049T isolated from East Sea sediment, South Korea.</title>
        <authorList>
            <person name="Jung B.K."/>
            <person name="Hong S.-J."/>
            <person name="Shin J.-H."/>
        </authorList>
    </citation>
    <scope>NUCLEOTIDE SEQUENCE [LARGE SCALE GENOMIC DNA]</scope>
    <source>
        <strain evidence="5 6">KCTC 13049</strain>
    </source>
</reference>
<name>A0A2Z2KKG8_9BACL</name>
<keyword evidence="6" id="KW-1185">Reference proteome</keyword>
<dbReference type="RefSeq" id="WP_087915490.1">
    <property type="nucleotide sequence ID" value="NZ_CP021780.1"/>
</dbReference>
<keyword evidence="2" id="KW-0442">Lipid degradation</keyword>
<feature type="transmembrane region" description="Helical" evidence="4">
    <location>
        <begin position="93"/>
        <end position="116"/>
    </location>
</feature>
<dbReference type="Pfam" id="PF03403">
    <property type="entry name" value="PAF-AH_p_II"/>
    <property type="match status" value="1"/>
</dbReference>
<keyword evidence="3" id="KW-0443">Lipid metabolism</keyword>
<evidence type="ECO:0000313" key="6">
    <source>
        <dbReference type="Proteomes" id="UP000249890"/>
    </source>
</evidence>
<evidence type="ECO:0000313" key="5">
    <source>
        <dbReference type="EMBL" id="ASA21482.1"/>
    </source>
</evidence>
<evidence type="ECO:0000256" key="3">
    <source>
        <dbReference type="ARBA" id="ARBA00023098"/>
    </source>
</evidence>
<feature type="transmembrane region" description="Helical" evidence="4">
    <location>
        <begin position="55"/>
        <end position="73"/>
    </location>
</feature>
<dbReference type="EMBL" id="CP021780">
    <property type="protein sequence ID" value="ASA21482.1"/>
    <property type="molecule type" value="Genomic_DNA"/>
</dbReference>
<dbReference type="PANTHER" id="PTHR10272">
    <property type="entry name" value="PLATELET-ACTIVATING FACTOR ACETYLHYDROLASE"/>
    <property type="match status" value="1"/>
</dbReference>